<gene>
    <name evidence="2" type="ORF">EST38_g6422</name>
</gene>
<comment type="caution">
    <text evidence="2">The sequence shown here is derived from an EMBL/GenBank/DDBJ whole genome shotgun (WGS) entry which is preliminary data.</text>
</comment>
<name>A0A4Q2DKN1_9AGAR</name>
<feature type="region of interest" description="Disordered" evidence="1">
    <location>
        <begin position="365"/>
        <end position="394"/>
    </location>
</feature>
<sequence>MHTPPSPATADPGTSATRYRATDIFAYHVLEEPVCPEESVTINGSPLFDAKDLERLKAKGVVWMVTSPNMPSIPTPPFGQREVRAREDGRYGLDDRMLHPQFVCKNFQWMSCPDDAPPIEGTVILTDVRTLKQEYLDELRKQQTESCALAFKSLARHPENTLLSSLATHTQQCLERPTFGLSLCELRNTIGDFQRSCLDIRAFVTYLDTFYPRHLSASPEDLLRIHPVNTTIMGGFTHSFTNVQLMHQIGIPAWWIRPSIHIRLQDVRVRSDALCKNTVVDERVTMKDFYELGSDIPAFQNVYVGPPGTRLQTQTQRLGCRVVNMVEPSRMAWSALHKQHLESNPPHPAQPVHLYSLPQFARLPNQPPSSLLGSQNAASQSLPRPNPVPALSGLGALSVGSDTFDPIPRSNEIRPPEIPIWERAVMDIKTAREREEERRKEEKKKTKTTKTSQAKNSRHQNASVAAPASGTLPLNSSLPGIKSTMYLGYRVPDPSIIMNAQGDNGVVYMATWLAQRSVHLYNLSGKGALLVKNITRQQWLHHLKGILGSIRPDSNTRLALPSDGDSDSAQAGPLVPSKRPHGGSQAGSAPASGKHRRHQGQTCGEYLDSLSLRKDKLDKILWYEQTITLGNEENLKQVLTPDIQAEVLWELWEINWRIELLALDQVLAANAWPAADGDADVGGRAQEARLRREMIIRRKSRTLIVG</sequence>
<feature type="compositionally biased region" description="Basic and acidic residues" evidence="1">
    <location>
        <begin position="432"/>
        <end position="444"/>
    </location>
</feature>
<evidence type="ECO:0000256" key="1">
    <source>
        <dbReference type="SAM" id="MobiDB-lite"/>
    </source>
</evidence>
<dbReference type="Proteomes" id="UP000290288">
    <property type="component" value="Unassembled WGS sequence"/>
</dbReference>
<organism evidence="2 3">
    <name type="scientific">Candolleomyces aberdarensis</name>
    <dbReference type="NCBI Taxonomy" id="2316362"/>
    <lineage>
        <taxon>Eukaryota</taxon>
        <taxon>Fungi</taxon>
        <taxon>Dikarya</taxon>
        <taxon>Basidiomycota</taxon>
        <taxon>Agaricomycotina</taxon>
        <taxon>Agaricomycetes</taxon>
        <taxon>Agaricomycetidae</taxon>
        <taxon>Agaricales</taxon>
        <taxon>Agaricineae</taxon>
        <taxon>Psathyrellaceae</taxon>
        <taxon>Candolleomyces</taxon>
    </lineage>
</organism>
<dbReference type="EMBL" id="SDEE01000202">
    <property type="protein sequence ID" value="RXW19434.1"/>
    <property type="molecule type" value="Genomic_DNA"/>
</dbReference>
<feature type="region of interest" description="Disordered" evidence="1">
    <location>
        <begin position="432"/>
        <end position="469"/>
    </location>
</feature>
<reference evidence="2 3" key="1">
    <citation type="submission" date="2019-01" db="EMBL/GenBank/DDBJ databases">
        <title>Draft genome sequence of Psathyrella aberdarensis IHI B618.</title>
        <authorList>
            <person name="Buettner E."/>
            <person name="Kellner H."/>
        </authorList>
    </citation>
    <scope>NUCLEOTIDE SEQUENCE [LARGE SCALE GENOMIC DNA]</scope>
    <source>
        <strain evidence="2 3">IHI B618</strain>
    </source>
</reference>
<feature type="compositionally biased region" description="Polar residues" evidence="1">
    <location>
        <begin position="452"/>
        <end position="463"/>
    </location>
</feature>
<proteinExistence type="predicted"/>
<accession>A0A4Q2DKN1</accession>
<feature type="compositionally biased region" description="Polar residues" evidence="1">
    <location>
        <begin position="368"/>
        <end position="383"/>
    </location>
</feature>
<feature type="compositionally biased region" description="Low complexity" evidence="1">
    <location>
        <begin position="582"/>
        <end position="592"/>
    </location>
</feature>
<evidence type="ECO:0000313" key="2">
    <source>
        <dbReference type="EMBL" id="RXW19434.1"/>
    </source>
</evidence>
<dbReference type="STRING" id="2316362.A0A4Q2DKN1"/>
<dbReference type="AlphaFoldDB" id="A0A4Q2DKN1"/>
<keyword evidence="3" id="KW-1185">Reference proteome</keyword>
<dbReference type="OrthoDB" id="2634326at2759"/>
<protein>
    <submittedName>
        <fullName evidence="2">Uncharacterized protein</fullName>
    </submittedName>
</protein>
<feature type="region of interest" description="Disordered" evidence="1">
    <location>
        <begin position="557"/>
        <end position="600"/>
    </location>
</feature>
<evidence type="ECO:0000313" key="3">
    <source>
        <dbReference type="Proteomes" id="UP000290288"/>
    </source>
</evidence>